<dbReference type="Gene3D" id="1.10.472.10">
    <property type="entry name" value="Cyclin-like"/>
    <property type="match status" value="2"/>
</dbReference>
<dbReference type="InterPro" id="IPR013150">
    <property type="entry name" value="TFIIB_cyclin"/>
</dbReference>
<geneLocation type="plasmid" evidence="4 6">
    <name>pHM100</name>
</geneLocation>
<evidence type="ECO:0000256" key="1">
    <source>
        <dbReference type="ARBA" id="ARBA00023015"/>
    </source>
</evidence>
<dbReference type="GO" id="GO:0097550">
    <property type="term" value="C:transcription preinitiation complex"/>
    <property type="evidence" value="ECO:0007669"/>
    <property type="project" value="TreeGrafter"/>
</dbReference>
<evidence type="ECO:0000313" key="7">
    <source>
        <dbReference type="Proteomes" id="UP000011603"/>
    </source>
</evidence>
<gene>
    <name evidence="4" type="primary">tfb8</name>
    <name evidence="4" type="ordered locus">HFX_4066</name>
    <name evidence="5" type="ORF">C439_16673</name>
</gene>
<dbReference type="AlphaFoldDB" id="I3R950"/>
<reference evidence="4" key="4">
    <citation type="submission" date="2014-05" db="EMBL/GenBank/DDBJ databases">
        <authorList>
            <person name="Wang L."/>
            <person name="Yang H."/>
            <person name="Xiang H."/>
        </authorList>
    </citation>
    <scope>NUCLEOTIDE SEQUENCE</scope>
    <source>
        <strain evidence="4">CGMCC 1.2087</strain>
        <plasmid evidence="4">pHM100</plasmid>
    </source>
</reference>
<keyword evidence="5" id="KW-0648">Protein biosynthesis</keyword>
<keyword evidence="7" id="KW-1185">Reference proteome</keyword>
<keyword evidence="1" id="KW-0805">Transcription regulation</keyword>
<evidence type="ECO:0000313" key="6">
    <source>
        <dbReference type="Proteomes" id="UP000006469"/>
    </source>
</evidence>
<organism evidence="4 6">
    <name type="scientific">Haloferax mediterranei (strain ATCC 33500 / DSM 1411 / JCM 8866 / NBRC 14739 / NCIMB 2177 / R-4)</name>
    <name type="common">Halobacterium mediterranei</name>
    <dbReference type="NCBI Taxonomy" id="523841"/>
    <lineage>
        <taxon>Archaea</taxon>
        <taxon>Methanobacteriati</taxon>
        <taxon>Methanobacteriota</taxon>
        <taxon>Stenosarchaea group</taxon>
        <taxon>Halobacteria</taxon>
        <taxon>Halobacteriales</taxon>
        <taxon>Haloferacaceae</taxon>
        <taxon>Haloferax</taxon>
    </lineage>
</organism>
<dbReference type="Pfam" id="PF00382">
    <property type="entry name" value="TFIIB"/>
    <property type="match status" value="2"/>
</dbReference>
<feature type="domain" description="Transcription factor TFIIB cyclin-like" evidence="3">
    <location>
        <begin position="66"/>
        <end position="151"/>
    </location>
</feature>
<evidence type="ECO:0000313" key="5">
    <source>
        <dbReference type="EMBL" id="ELZ97569.1"/>
    </source>
</evidence>
<dbReference type="GO" id="GO:0070897">
    <property type="term" value="P:transcription preinitiation complex assembly"/>
    <property type="evidence" value="ECO:0007669"/>
    <property type="project" value="InterPro"/>
</dbReference>
<accession>I3R950</accession>
<feature type="domain" description="Transcription factor TFIIB cyclin-like" evidence="3">
    <location>
        <begin position="3"/>
        <end position="58"/>
    </location>
</feature>
<reference evidence="4 6" key="2">
    <citation type="journal article" date="2012" name="J. Bacteriol.">
        <title>Complete genome sequence of the metabolically versatile halophilic archaeon Haloferax mediterranei, a poly(3-hydroxybutyrate-co-3-hydroxyvalerate) producer.</title>
        <authorList>
            <person name="Han J."/>
            <person name="Zhang F."/>
            <person name="Hou J."/>
            <person name="Liu X."/>
            <person name="Li M."/>
            <person name="Liu H."/>
            <person name="Cai L."/>
            <person name="Zhang B."/>
            <person name="Chen Y."/>
            <person name="Zhou J."/>
            <person name="Hu S."/>
            <person name="Xiang H."/>
        </authorList>
    </citation>
    <scope>NUCLEOTIDE SEQUENCE [LARGE SCALE GENOMIC DNA]</scope>
    <source>
        <strain evidence="6">ATCC 33500 / DSM 1411 / JCM 8866 / NBRC 14739 / NCIMB 2177 / R-4</strain>
        <strain evidence="4">CGMCC 1.2087</strain>
        <plasmid evidence="6">pHM100</plasmid>
    </source>
</reference>
<dbReference type="KEGG" id="hme:HFX_4066"/>
<reference evidence="5 7" key="3">
    <citation type="journal article" date="2014" name="PLoS Genet.">
        <title>Phylogenetically driven sequencing of extremely halophilic archaea reveals strategies for static and dynamic osmo-response.</title>
        <authorList>
            <person name="Becker E.A."/>
            <person name="Seitzer P.M."/>
            <person name="Tritt A."/>
            <person name="Larsen D."/>
            <person name="Krusor M."/>
            <person name="Yao A.I."/>
            <person name="Wu D."/>
            <person name="Madern D."/>
            <person name="Eisen J.A."/>
            <person name="Darling A.E."/>
            <person name="Facciotti M.T."/>
        </authorList>
    </citation>
    <scope>NUCLEOTIDE SEQUENCE [LARGE SCALE GENOMIC DNA]</scope>
    <source>
        <strain evidence="5">ATCC 33500</strain>
        <strain evidence="7">ATCC 33500 / DSM 1411 / JCM 8866 / NBRC 14739 / NCIMB 2177 / R-4</strain>
    </source>
</reference>
<dbReference type="GeneID" id="40158588"/>
<dbReference type="EMBL" id="AOLO01000014">
    <property type="protein sequence ID" value="ELZ97569.1"/>
    <property type="molecule type" value="Genomic_DNA"/>
</dbReference>
<keyword evidence="5" id="KW-0396">Initiation factor</keyword>
<dbReference type="SUPFAM" id="SSF47954">
    <property type="entry name" value="Cyclin-like"/>
    <property type="match status" value="2"/>
</dbReference>
<protein>
    <submittedName>
        <fullName evidence="4">Transcription initiation factor TFB</fullName>
    </submittedName>
</protein>
<dbReference type="GO" id="GO:0017025">
    <property type="term" value="F:TBP-class protein binding"/>
    <property type="evidence" value="ECO:0007669"/>
    <property type="project" value="InterPro"/>
</dbReference>
<dbReference type="PANTHER" id="PTHR11618">
    <property type="entry name" value="TRANSCRIPTION INITIATION FACTOR IIB-RELATED"/>
    <property type="match status" value="1"/>
</dbReference>
<reference evidence="4" key="1">
    <citation type="journal article" date="2012" name="Appl. Environ. Microbiol.">
        <title>Identification of the haloarchaeal phasin (PhaP) that functions in polyhydroxyalkanoate accumulation and granule formation in Haloferax mediterranei.</title>
        <authorList>
            <person name="Cai S."/>
            <person name="Cai L."/>
            <person name="Liu H."/>
            <person name="Liu X."/>
            <person name="Han J."/>
            <person name="Zhou J."/>
            <person name="Xiang H."/>
        </authorList>
    </citation>
    <scope>NUCLEOTIDE SEQUENCE</scope>
    <source>
        <strain evidence="4">CGMCC 1.2087</strain>
    </source>
</reference>
<keyword evidence="4" id="KW-0614">Plasmid</keyword>
<dbReference type="EMBL" id="CP001869">
    <property type="protein sequence ID" value="AFK20760.1"/>
    <property type="molecule type" value="Genomic_DNA"/>
</dbReference>
<evidence type="ECO:0000259" key="3">
    <source>
        <dbReference type="Pfam" id="PF00382"/>
    </source>
</evidence>
<dbReference type="InterPro" id="IPR000812">
    <property type="entry name" value="TFIIB"/>
</dbReference>
<dbReference type="CDD" id="cd00043">
    <property type="entry name" value="CYCLIN_SF"/>
    <property type="match status" value="1"/>
</dbReference>
<dbReference type="Proteomes" id="UP000006469">
    <property type="component" value="Plasmid pHM100"/>
</dbReference>
<sequence>MRSAQDAGLFPGRAHEAVAAASVYAVCRCTGLSRTLDEFAPVARVPQSQIISAYKALNTELGLPTQPITPAAFVPRVANALDVTDSIRRRARTLAIDTSEEWAHSGATPKAVAAACVYTVARDADGQLTQARVATVSGISVKTIQTHHQTLRRYRDETASPNAH</sequence>
<dbReference type="RefSeq" id="WP_004060496.1">
    <property type="nucleotide sequence ID" value="NZ_CP007552.1"/>
</dbReference>
<dbReference type="PATRIC" id="fig|523841.21.peg.3359"/>
<dbReference type="GO" id="GO:0003743">
    <property type="term" value="F:translation initiation factor activity"/>
    <property type="evidence" value="ECO:0007669"/>
    <property type="project" value="UniProtKB-KW"/>
</dbReference>
<evidence type="ECO:0000256" key="2">
    <source>
        <dbReference type="ARBA" id="ARBA00023163"/>
    </source>
</evidence>
<proteinExistence type="predicted"/>
<keyword evidence="2" id="KW-0804">Transcription</keyword>
<dbReference type="Proteomes" id="UP000011603">
    <property type="component" value="Unassembled WGS sequence"/>
</dbReference>
<dbReference type="PANTHER" id="PTHR11618:SF13">
    <property type="entry name" value="TRANSCRIPTION INITIATION FACTOR IIB"/>
    <property type="match status" value="1"/>
</dbReference>
<dbReference type="InterPro" id="IPR036915">
    <property type="entry name" value="Cyclin-like_sf"/>
</dbReference>
<name>I3R950_HALMT</name>
<dbReference type="PRINTS" id="PR00685">
    <property type="entry name" value="TIFACTORIIB"/>
</dbReference>
<evidence type="ECO:0000313" key="4">
    <source>
        <dbReference type="EMBL" id="AFK20760.1"/>
    </source>
</evidence>
<dbReference type="HOGENOM" id="CLU_086891_1_0_2"/>